<dbReference type="CAZy" id="GH12">
    <property type="family name" value="Glycoside Hydrolase Family 12"/>
</dbReference>
<dbReference type="InParanoid" id="Q30BY2"/>
<proteinExistence type="evidence at transcript level"/>
<evidence type="ECO:0000256" key="4">
    <source>
        <dbReference type="SAM" id="SignalP"/>
    </source>
</evidence>
<keyword evidence="7" id="KW-1185">Reference proteome</keyword>
<evidence type="ECO:0000313" key="7">
    <source>
        <dbReference type="Proteomes" id="UP000005238"/>
    </source>
</evidence>
<reference evidence="5" key="1">
    <citation type="journal article" date="2006" name="Fungal Genet. Biol.">
        <title>Gene duplication event in family 12 glycosyl hydrolase from Phytophthora spp.</title>
        <authorList>
            <person name="Costanzo S."/>
            <person name="Ospina-Giraldo M.D."/>
            <person name="Deahl K.L."/>
            <person name="Baker C.J."/>
            <person name="Jones R.W."/>
        </authorList>
    </citation>
    <scope>NUCLEOTIDE SEQUENCE</scope>
</reference>
<evidence type="ECO:0000313" key="6">
    <source>
        <dbReference type="EnsemblProtists" id="Phyra79939"/>
    </source>
</evidence>
<dbReference type="eggNOG" id="ENOG502S675">
    <property type="taxonomic scope" value="Eukaryota"/>
</dbReference>
<dbReference type="InterPro" id="IPR002594">
    <property type="entry name" value="GH12"/>
</dbReference>
<dbReference type="AlphaFoldDB" id="Q30BY2"/>
<dbReference type="EnsemblProtists" id="Phyra79939">
    <property type="protein sequence ID" value="Phyra79939"/>
    <property type="gene ID" value="Phyra79939"/>
</dbReference>
<dbReference type="SUPFAM" id="SSF49899">
    <property type="entry name" value="Concanavalin A-like lectins/glucanases"/>
    <property type="match status" value="1"/>
</dbReference>
<feature type="signal peptide" evidence="4">
    <location>
        <begin position="1"/>
        <end position="19"/>
    </location>
</feature>
<dbReference type="VEuPathDB" id="FungiDB:KRP23_1353"/>
<dbReference type="GO" id="GO:0000272">
    <property type="term" value="P:polysaccharide catabolic process"/>
    <property type="evidence" value="ECO:0007669"/>
    <property type="project" value="UniProtKB-KW"/>
</dbReference>
<dbReference type="STRING" id="164328.Q30BY2"/>
<reference evidence="7" key="2">
    <citation type="journal article" date="2006" name="Science">
        <title>Phytophthora genome sequences uncover evolutionary origins and mechanisms of pathogenesis.</title>
        <authorList>
            <person name="Tyler B.M."/>
            <person name="Tripathy S."/>
            <person name="Zhang X."/>
            <person name="Dehal P."/>
            <person name="Jiang R.H."/>
            <person name="Aerts A."/>
            <person name="Arredondo F.D."/>
            <person name="Baxter L."/>
            <person name="Bensasson D."/>
            <person name="Beynon J.L."/>
            <person name="Chapman J."/>
            <person name="Damasceno C.M."/>
            <person name="Dorrance A.E."/>
            <person name="Dou D."/>
            <person name="Dickerman A.W."/>
            <person name="Dubchak I.L."/>
            <person name="Garbelotto M."/>
            <person name="Gijzen M."/>
            <person name="Gordon S.G."/>
            <person name="Govers F."/>
            <person name="Grunwald N.J."/>
            <person name="Huang W."/>
            <person name="Ivors K.L."/>
            <person name="Jones R.W."/>
            <person name="Kamoun S."/>
            <person name="Krampis K."/>
            <person name="Lamour K.H."/>
            <person name="Lee M.K."/>
            <person name="McDonald W.H."/>
            <person name="Medina M."/>
            <person name="Meijer H.J."/>
            <person name="Nordberg E.K."/>
            <person name="Maclean D.J."/>
            <person name="Ospina-Giraldo M.D."/>
            <person name="Morris P.F."/>
            <person name="Phuntumart V."/>
            <person name="Putnam N.H."/>
            <person name="Rash S."/>
            <person name="Rose J.K."/>
            <person name="Sakihama Y."/>
            <person name="Salamov A.A."/>
            <person name="Savidor A."/>
            <person name="Scheuring C.F."/>
            <person name="Smith B.M."/>
            <person name="Sobral B.W."/>
            <person name="Terry A."/>
            <person name="Torto-Alalibo T.A."/>
            <person name="Win J."/>
            <person name="Xu Z."/>
            <person name="Zhang H."/>
            <person name="Grigoriev I.V."/>
            <person name="Rokhsar D.S."/>
            <person name="Boore J.L."/>
        </authorList>
    </citation>
    <scope>NUCLEOTIDE SEQUENCE [LARGE SCALE GENOMIC DNA]</scope>
    <source>
        <strain evidence="7">Pr102</strain>
    </source>
</reference>
<keyword evidence="2" id="KW-0326">Glycosidase</keyword>
<comment type="similarity">
    <text evidence="1 2">Belongs to the glycosyl hydrolase 12 (cellulase H) family.</text>
</comment>
<dbReference type="GO" id="GO:0016798">
    <property type="term" value="F:hydrolase activity, acting on glycosyl bonds"/>
    <property type="evidence" value="ECO:0000318"/>
    <property type="project" value="GO_Central"/>
</dbReference>
<organism evidence="5">
    <name type="scientific">Phytophthora ramorum</name>
    <name type="common">Sudden oak death agent</name>
    <dbReference type="NCBI Taxonomy" id="164328"/>
    <lineage>
        <taxon>Eukaryota</taxon>
        <taxon>Sar</taxon>
        <taxon>Stramenopiles</taxon>
        <taxon>Oomycota</taxon>
        <taxon>Peronosporomycetes</taxon>
        <taxon>Peronosporales</taxon>
        <taxon>Peronosporaceae</taxon>
        <taxon>Phytophthora</taxon>
    </lineage>
</organism>
<dbReference type="InterPro" id="IPR013320">
    <property type="entry name" value="ConA-like_dom_sf"/>
</dbReference>
<evidence type="ECO:0000313" key="5">
    <source>
        <dbReference type="EMBL" id="ABB22039.1"/>
    </source>
</evidence>
<keyword evidence="2" id="KW-0119">Carbohydrate metabolism</keyword>
<keyword evidence="4" id="KW-0732">Signal</keyword>
<gene>
    <name evidence="5" type="primary">EGL12-H</name>
</gene>
<dbReference type="GO" id="GO:0008810">
    <property type="term" value="F:cellulase activity"/>
    <property type="evidence" value="ECO:0007669"/>
    <property type="project" value="InterPro"/>
</dbReference>
<sequence length="435" mass="44046">MKASFAAALAAAAMSAANAADFCDQWGQTTSGDYIIYNNMWGKADATTAKQCTGLTSGSGDTISWHTNWSYQGGEAKVKSYPNAALEFDPVPLTSVKSIPSTMQYTVKYSGTVVADVAYDLFTSSTADGEKEFEIMIWLAAIGGAGPISSTGKPIDTTTIAGNEWSVYSGPNGQMMVYSFVAPKQVENFEGDLMEFFNYLAKSQSFKTSQFLIKVECGTEPFLGDDVTLTVSKYSAVVNTGGASGTTGSSTGSSTTAQSSDSSSSTQTTTAPSTSSTGSSAETPSTGSSSEQTPSTSSTGSSAETPSSGSSTGSSSEQTPATSGTGSSAETPSTGSSSEQTPATSSTGSSEEAPASSSGETTTSSSGDETTTSASSDVSTPSMTTAPSTSSTSSSSEETPSTSSTGSFTGQAESTTAPSTPASGLKCTTRRVRRE</sequence>
<name>Q30BY2_PHYRM</name>
<dbReference type="PANTHER" id="PTHR34002:SF9">
    <property type="entry name" value="XYLOGLUCAN-SPECIFIC ENDO-BETA-1,4-GLUCANASE A"/>
    <property type="match status" value="1"/>
</dbReference>
<dbReference type="Gene3D" id="2.60.120.180">
    <property type="match status" value="1"/>
</dbReference>
<dbReference type="EMBL" id="DS566041">
    <property type="status" value="NOT_ANNOTATED_CDS"/>
    <property type="molecule type" value="Genomic_DNA"/>
</dbReference>
<dbReference type="EMBL" id="DQ206903">
    <property type="protein sequence ID" value="ABB22039.1"/>
    <property type="molecule type" value="mRNA"/>
</dbReference>
<dbReference type="HOGENOM" id="CLU_053071_0_0_1"/>
<dbReference type="PANTHER" id="PTHR34002">
    <property type="entry name" value="BLR1656 PROTEIN"/>
    <property type="match status" value="1"/>
</dbReference>
<dbReference type="Proteomes" id="UP000005238">
    <property type="component" value="Unassembled WGS sequence"/>
</dbReference>
<evidence type="ECO:0000256" key="3">
    <source>
        <dbReference type="SAM" id="MobiDB-lite"/>
    </source>
</evidence>
<dbReference type="VEuPathDB" id="FungiDB:KRP22_1282"/>
<feature type="region of interest" description="Disordered" evidence="3">
    <location>
        <begin position="241"/>
        <end position="435"/>
    </location>
</feature>
<keyword evidence="2" id="KW-0624">Polysaccharide degradation</keyword>
<accession>Q30BY2</accession>
<dbReference type="Pfam" id="PF01670">
    <property type="entry name" value="Glyco_hydro_12"/>
    <property type="match status" value="1"/>
</dbReference>
<feature type="chain" id="PRO_5010843086" evidence="4">
    <location>
        <begin position="20"/>
        <end position="435"/>
    </location>
</feature>
<feature type="compositionally biased region" description="Polar residues" evidence="3">
    <location>
        <begin position="410"/>
        <end position="422"/>
    </location>
</feature>
<dbReference type="OMA" id="ECGTEPF"/>
<keyword evidence="2" id="KW-0378">Hydrolase</keyword>
<feature type="compositionally biased region" description="Low complexity" evidence="3">
    <location>
        <begin position="246"/>
        <end position="409"/>
    </location>
</feature>
<evidence type="ECO:0000256" key="1">
    <source>
        <dbReference type="ARBA" id="ARBA00005519"/>
    </source>
</evidence>
<protein>
    <submittedName>
        <fullName evidence="5 6">Cell 12A endoglucanase</fullName>
    </submittedName>
</protein>
<dbReference type="InterPro" id="IPR013319">
    <property type="entry name" value="GH11/12"/>
</dbReference>
<evidence type="ECO:0000256" key="2">
    <source>
        <dbReference type="RuleBase" id="RU361163"/>
    </source>
</evidence>
<reference evidence="6" key="3">
    <citation type="submission" date="2015-06" db="UniProtKB">
        <authorList>
            <consortium name="EnsemblProtists"/>
        </authorList>
    </citation>
    <scope>IDENTIFICATION</scope>
    <source>
        <strain evidence="6">Pr102</strain>
    </source>
</reference>